<dbReference type="AlphaFoldDB" id="A0A8E0ISI1"/>
<dbReference type="Proteomes" id="UP000014252">
    <property type="component" value="Unassembled WGS sequence"/>
</dbReference>
<name>A0A8E0ISI1_LACPA</name>
<evidence type="ECO:0000313" key="3">
    <source>
        <dbReference type="Proteomes" id="UP000014252"/>
    </source>
</evidence>
<proteinExistence type="predicted"/>
<evidence type="ECO:0000256" key="1">
    <source>
        <dbReference type="SAM" id="MobiDB-lite"/>
    </source>
</evidence>
<dbReference type="EMBL" id="ANKD01000363">
    <property type="protein sequence ID" value="EPC74532.1"/>
    <property type="molecule type" value="Genomic_DNA"/>
</dbReference>
<feature type="region of interest" description="Disordered" evidence="1">
    <location>
        <begin position="1"/>
        <end position="24"/>
    </location>
</feature>
<sequence>GFEQRPPEHANDPEPYQKPDPSTS</sequence>
<reference evidence="2 3" key="1">
    <citation type="journal article" date="2013" name="PLoS ONE">
        <title>Lactobacillus paracasei comparative genomics: towards species pan-genome definition and exploitation of diversity.</title>
        <authorList>
            <person name="Smokvina T."/>
            <person name="Wels M."/>
            <person name="Polka J."/>
            <person name="Chervaux C."/>
            <person name="Brisse S."/>
            <person name="Boekhorst J."/>
            <person name="van Hylckama Vlieg J.E."/>
            <person name="Siezen R.J."/>
        </authorList>
    </citation>
    <scope>NUCLEOTIDE SEQUENCE [LARGE SCALE GENOMIC DNA]</scope>
    <source>
        <strain evidence="2 3">Lpp71</strain>
    </source>
</reference>
<feature type="non-terminal residue" evidence="2">
    <location>
        <position position="1"/>
    </location>
</feature>
<protein>
    <submittedName>
        <fullName evidence="2">DNA polymerase III subunit alpha</fullName>
    </submittedName>
</protein>
<comment type="caution">
    <text evidence="2">The sequence shown here is derived from an EMBL/GenBank/DDBJ whole genome shotgun (WGS) entry which is preliminary data.</text>
</comment>
<gene>
    <name evidence="2" type="ORF">Lpp71_07766</name>
</gene>
<evidence type="ECO:0000313" key="2">
    <source>
        <dbReference type="EMBL" id="EPC74532.1"/>
    </source>
</evidence>
<accession>A0A8E0ISI1</accession>
<organism evidence="2 3">
    <name type="scientific">Lacticaseibacillus paracasei subsp. paracasei Lpp71</name>
    <dbReference type="NCBI Taxonomy" id="1256207"/>
    <lineage>
        <taxon>Bacteria</taxon>
        <taxon>Bacillati</taxon>
        <taxon>Bacillota</taxon>
        <taxon>Bacilli</taxon>
        <taxon>Lactobacillales</taxon>
        <taxon>Lactobacillaceae</taxon>
        <taxon>Lacticaseibacillus</taxon>
    </lineage>
</organism>
<feature type="compositionally biased region" description="Basic and acidic residues" evidence="1">
    <location>
        <begin position="1"/>
        <end position="17"/>
    </location>
</feature>